<dbReference type="GeneTree" id="ENSGT00510000048902"/>
<dbReference type="Proteomes" id="UP000314986">
    <property type="component" value="Unassembled WGS sequence"/>
</dbReference>
<reference evidence="3" key="3">
    <citation type="journal article" date="2014" name="Nature">
        <title>Elephant shark genome provides unique insights into gnathostome evolution.</title>
        <authorList>
            <consortium name="International Elephant Shark Genome Sequencing Consortium"/>
            <person name="Venkatesh B."/>
            <person name="Lee A.P."/>
            <person name="Ravi V."/>
            <person name="Maurya A.K."/>
            <person name="Lian M.M."/>
            <person name="Swann J.B."/>
            <person name="Ohta Y."/>
            <person name="Flajnik M.F."/>
            <person name="Sutoh Y."/>
            <person name="Kasahara M."/>
            <person name="Hoon S."/>
            <person name="Gangu V."/>
            <person name="Roy S.W."/>
            <person name="Irimia M."/>
            <person name="Korzh V."/>
            <person name="Kondrychyn I."/>
            <person name="Lim Z.W."/>
            <person name="Tay B.H."/>
            <person name="Tohari S."/>
            <person name="Kong K.W."/>
            <person name="Ho S."/>
            <person name="Lorente-Galdos B."/>
            <person name="Quilez J."/>
            <person name="Marques-Bonet T."/>
            <person name="Raney B.J."/>
            <person name="Ingham P.W."/>
            <person name="Tay A."/>
            <person name="Hillier L.W."/>
            <person name="Minx P."/>
            <person name="Boehm T."/>
            <person name="Wilson R.K."/>
            <person name="Brenner S."/>
            <person name="Warren W.C."/>
        </authorList>
    </citation>
    <scope>NUCLEOTIDE SEQUENCE [LARGE SCALE GENOMIC DNA]</scope>
</reference>
<feature type="compositionally biased region" description="Basic and acidic residues" evidence="1">
    <location>
        <begin position="464"/>
        <end position="479"/>
    </location>
</feature>
<organism evidence="2 3">
    <name type="scientific">Callorhinchus milii</name>
    <name type="common">Ghost shark</name>
    <dbReference type="NCBI Taxonomy" id="7868"/>
    <lineage>
        <taxon>Eukaryota</taxon>
        <taxon>Metazoa</taxon>
        <taxon>Chordata</taxon>
        <taxon>Craniata</taxon>
        <taxon>Vertebrata</taxon>
        <taxon>Chondrichthyes</taxon>
        <taxon>Holocephali</taxon>
        <taxon>Chimaeriformes</taxon>
        <taxon>Callorhinchidae</taxon>
        <taxon>Callorhinchus</taxon>
    </lineage>
</organism>
<keyword evidence="3" id="KW-1185">Reference proteome</keyword>
<name>A0A4W3JLR6_CALMI</name>
<evidence type="ECO:0000313" key="3">
    <source>
        <dbReference type="Proteomes" id="UP000314986"/>
    </source>
</evidence>
<feature type="compositionally biased region" description="Basic and acidic residues" evidence="1">
    <location>
        <begin position="349"/>
        <end position="360"/>
    </location>
</feature>
<feature type="compositionally biased region" description="Basic residues" evidence="1">
    <location>
        <begin position="740"/>
        <end position="768"/>
    </location>
</feature>
<dbReference type="STRING" id="7868.ENSCMIP00000043557"/>
<dbReference type="InterPro" id="IPR029625">
    <property type="entry name" value="FAM169"/>
</dbReference>
<dbReference type="PANTHER" id="PTHR22442">
    <property type="match status" value="1"/>
</dbReference>
<evidence type="ECO:0000313" key="2">
    <source>
        <dbReference type="Ensembl" id="ENSCMIP00000043557.1"/>
    </source>
</evidence>
<feature type="compositionally biased region" description="Acidic residues" evidence="1">
    <location>
        <begin position="517"/>
        <end position="533"/>
    </location>
</feature>
<reference evidence="2" key="4">
    <citation type="submission" date="2025-08" db="UniProtKB">
        <authorList>
            <consortium name="Ensembl"/>
        </authorList>
    </citation>
    <scope>IDENTIFICATION</scope>
</reference>
<feature type="compositionally biased region" description="Basic and acidic residues" evidence="1">
    <location>
        <begin position="611"/>
        <end position="634"/>
    </location>
</feature>
<dbReference type="SUPFAM" id="SSF55729">
    <property type="entry name" value="Acyl-CoA N-acyltransferases (Nat)"/>
    <property type="match status" value="1"/>
</dbReference>
<dbReference type="CTD" id="553309"/>
<feature type="region of interest" description="Disordered" evidence="1">
    <location>
        <begin position="433"/>
        <end position="768"/>
    </location>
</feature>
<feature type="compositionally biased region" description="Acidic residues" evidence="1">
    <location>
        <begin position="480"/>
        <end position="509"/>
    </location>
</feature>
<dbReference type="AlphaFoldDB" id="A0A4W3JLR6"/>
<feature type="compositionally biased region" description="Basic and acidic residues" evidence="1">
    <location>
        <begin position="656"/>
        <end position="670"/>
    </location>
</feature>
<gene>
    <name evidence="2" type="primary">fam169ab</name>
</gene>
<dbReference type="KEGG" id="cmk:103186369"/>
<protein>
    <recommendedName>
        <fullName evidence="4">Soluble lamin-associated protein of 75 kDa</fullName>
    </recommendedName>
</protein>
<evidence type="ECO:0000256" key="1">
    <source>
        <dbReference type="SAM" id="MobiDB-lite"/>
    </source>
</evidence>
<feature type="compositionally biased region" description="Basic residues" evidence="1">
    <location>
        <begin position="337"/>
        <end position="348"/>
    </location>
</feature>
<accession>A0A4W3JLR6</accession>
<dbReference type="Ensembl" id="ENSCMIT00000044180.1">
    <property type="protein sequence ID" value="ENSCMIP00000043557.1"/>
    <property type="gene ID" value="ENSCMIG00000018062.1"/>
</dbReference>
<dbReference type="PANTHER" id="PTHR22442:SF3">
    <property type="entry name" value="SOLUBLE LAMIN-ASSOCIATED PROTEIN OF 75 KDA"/>
    <property type="match status" value="1"/>
</dbReference>
<dbReference type="GeneID" id="103186369"/>
<dbReference type="OMA" id="HPPTQYH"/>
<reference evidence="3" key="1">
    <citation type="journal article" date="2006" name="Science">
        <title>Ancient noncoding elements conserved in the human genome.</title>
        <authorList>
            <person name="Venkatesh B."/>
            <person name="Kirkness E.F."/>
            <person name="Loh Y.H."/>
            <person name="Halpern A.L."/>
            <person name="Lee A.P."/>
            <person name="Johnson J."/>
            <person name="Dandona N."/>
            <person name="Viswanathan L.D."/>
            <person name="Tay A."/>
            <person name="Venter J.C."/>
            <person name="Strausberg R.L."/>
            <person name="Brenner S."/>
        </authorList>
    </citation>
    <scope>NUCLEOTIDE SEQUENCE [LARGE SCALE GENOMIC DNA]</scope>
</reference>
<dbReference type="OrthoDB" id="8954808at2759"/>
<dbReference type="InterPro" id="IPR016181">
    <property type="entry name" value="Acyl_CoA_acyltransferase"/>
</dbReference>
<feature type="region of interest" description="Disordered" evidence="1">
    <location>
        <begin position="332"/>
        <end position="417"/>
    </location>
</feature>
<dbReference type="InParanoid" id="A0A4W3JLR6"/>
<feature type="compositionally biased region" description="Acidic residues" evidence="1">
    <location>
        <begin position="569"/>
        <end position="579"/>
    </location>
</feature>
<dbReference type="CDD" id="cd04301">
    <property type="entry name" value="NAT_SF"/>
    <property type="match status" value="1"/>
</dbReference>
<proteinExistence type="predicted"/>
<reference evidence="3" key="2">
    <citation type="journal article" date="2007" name="PLoS Biol.">
        <title>Survey sequencing and comparative analysis of the elephant shark (Callorhinchus milii) genome.</title>
        <authorList>
            <person name="Venkatesh B."/>
            <person name="Kirkness E.F."/>
            <person name="Loh Y.H."/>
            <person name="Halpern A.L."/>
            <person name="Lee A.P."/>
            <person name="Johnson J."/>
            <person name="Dandona N."/>
            <person name="Viswanathan L.D."/>
            <person name="Tay A."/>
            <person name="Venter J.C."/>
            <person name="Strausberg R.L."/>
            <person name="Brenner S."/>
        </authorList>
    </citation>
    <scope>NUCLEOTIDE SEQUENCE [LARGE SCALE GENOMIC DNA]</scope>
</reference>
<evidence type="ECO:0008006" key="4">
    <source>
        <dbReference type="Google" id="ProtNLM"/>
    </source>
</evidence>
<feature type="compositionally biased region" description="Basic and acidic residues" evidence="1">
    <location>
        <begin position="699"/>
        <end position="710"/>
    </location>
</feature>
<reference evidence="2" key="5">
    <citation type="submission" date="2025-09" db="UniProtKB">
        <authorList>
            <consortium name="Ensembl"/>
        </authorList>
    </citation>
    <scope>IDENTIFICATION</scope>
</reference>
<feature type="compositionally biased region" description="Acidic residues" evidence="1">
    <location>
        <begin position="365"/>
        <end position="376"/>
    </location>
</feature>
<feature type="compositionally biased region" description="Acidic residues" evidence="1">
    <location>
        <begin position="433"/>
        <end position="446"/>
    </location>
</feature>
<sequence>MAFPVDLLADLDHEDIEQSADEYMSDLLYGDPDKLEYFMLPTRRKIPISLSSVGFVPLYGNDVTHKVLALFAPEDQSVAVALYVVDRWWAIDDIVKTAEPSRQGLQQVNLLGERIVLYVLNRIIYRDQEMSADELPFLCHSATENAKILWKSGKAIGFYSIKTTGSQCNTFLTQCYQLPVLDTIFVRKKHRGKGYGLQMLEDFVDSFTEDMLGLKYPIPPSMYGVCRKYLENYPDDRDLLWEVEGIGHMFQRALIADRLQAQISAKEDMDIAQADQQQAASEETLSLPVAESELQTQLTEEMENEPKTMELSTDAYVSREFPVASSSVFEELTRPPVSKRGRSSRSKRPKVEKQLIEPEQKPLNNEEEPSTLEVPEEPLNSTEPNTEETENTAQTMEEQEECPVLQDSAENQLEMTPGDVLLCHIEVLEQEADEDKDFLLEPEPEPQPETVNGEVTDEATQESTKTEEEIPKDTVKPEEEIAEESVRDDEEEEEEDEEEEEEEEEEVAEDAEKPEQEIAEDVTKDDEDDEITEESIRPEEEAANGGPSEQLDDEPEDPGATQELQDQNEVNEMEEDVEGAQDVTAQDQAAEADPVTVVEDNSSSSNHHASAPKEDHSAESTKEIPEPAKEEPSDNGHISVDEEVSQHCSLENEGISVDHPKTDSAAHESEQGESNAPMDLSRGPLILVELDDVSQKQTPSDEPKESDDLKSQPSPAVVEKTAESSSEETEMEVPVVDRRNLRRKGKANKGPPKKRSKVYHPRAVKRKR</sequence>